<evidence type="ECO:0000313" key="3">
    <source>
        <dbReference type="Proteomes" id="UP000030652"/>
    </source>
</evidence>
<evidence type="ECO:0008006" key="4">
    <source>
        <dbReference type="Google" id="ProtNLM"/>
    </source>
</evidence>
<dbReference type="SUPFAM" id="SSF48452">
    <property type="entry name" value="TPR-like"/>
    <property type="match status" value="1"/>
</dbReference>
<dbReference type="EMBL" id="JRYO01000185">
    <property type="protein sequence ID" value="KHE91653.1"/>
    <property type="molecule type" value="Genomic_DNA"/>
</dbReference>
<evidence type="ECO:0000256" key="1">
    <source>
        <dbReference type="SAM" id="Coils"/>
    </source>
</evidence>
<proteinExistence type="predicted"/>
<comment type="caution">
    <text evidence="2">The sequence shown here is derived from an EMBL/GenBank/DDBJ whole genome shotgun (WGS) entry which is preliminary data.</text>
</comment>
<name>A0A0B0EKK4_9BACT</name>
<protein>
    <recommendedName>
        <fullName evidence="4">Tetratricopeptide repeat protein</fullName>
    </recommendedName>
</protein>
<keyword evidence="1" id="KW-0175">Coiled coil</keyword>
<evidence type="ECO:0000313" key="2">
    <source>
        <dbReference type="EMBL" id="KHE91653.1"/>
    </source>
</evidence>
<dbReference type="Proteomes" id="UP000030652">
    <property type="component" value="Unassembled WGS sequence"/>
</dbReference>
<gene>
    <name evidence="2" type="ORF">SCABRO_02591</name>
</gene>
<sequence>MINRNPLICLALLSLFAVTGGCVTGGREDLIRSGHADLSTGNYQLADKKGRKILRNWENNHQAMLLRAKSAYGQGDISKAVKILTQMDHLCRKDLCQNETAHIKAMILLANLTNDENLIKESQDNIDELKRNLSLQQYSTLIDYYIEQGRPNDAAATFDNLMTSCDGEMTNEQKMKGFVLYYSVFELEKAKGLYSELTPKQKVRLRKQFGEISF</sequence>
<dbReference type="PROSITE" id="PS51257">
    <property type="entry name" value="PROKAR_LIPOPROTEIN"/>
    <property type="match status" value="1"/>
</dbReference>
<organism evidence="2 3">
    <name type="scientific">Candidatus Scalindua brodae</name>
    <dbReference type="NCBI Taxonomy" id="237368"/>
    <lineage>
        <taxon>Bacteria</taxon>
        <taxon>Pseudomonadati</taxon>
        <taxon>Planctomycetota</taxon>
        <taxon>Candidatus Brocadiia</taxon>
        <taxon>Candidatus Brocadiales</taxon>
        <taxon>Candidatus Scalinduaceae</taxon>
        <taxon>Candidatus Scalindua</taxon>
    </lineage>
</organism>
<accession>A0A0B0EKK4</accession>
<dbReference type="AlphaFoldDB" id="A0A0B0EKK4"/>
<feature type="coiled-coil region" evidence="1">
    <location>
        <begin position="112"/>
        <end position="139"/>
    </location>
</feature>
<dbReference type="InterPro" id="IPR011990">
    <property type="entry name" value="TPR-like_helical_dom_sf"/>
</dbReference>
<reference evidence="2 3" key="1">
    <citation type="submission" date="2014-10" db="EMBL/GenBank/DDBJ databases">
        <title>Draft genome of anammox bacterium scalindua brodae, obtained using differential coverage binning of sequence data from two enrichment reactors.</title>
        <authorList>
            <person name="Speth D.R."/>
            <person name="Russ L."/>
            <person name="Kartal B."/>
            <person name="Op den Camp H.J."/>
            <person name="Dutilh B.E."/>
            <person name="Jetten M.S."/>
        </authorList>
    </citation>
    <scope>NUCLEOTIDE SEQUENCE [LARGE SCALE GENOMIC DNA]</scope>
    <source>
        <strain evidence="2">RU1</strain>
    </source>
</reference>
<dbReference type="Gene3D" id="1.25.40.10">
    <property type="entry name" value="Tetratricopeptide repeat domain"/>
    <property type="match status" value="1"/>
</dbReference>